<feature type="region of interest" description="Disordered" evidence="2">
    <location>
        <begin position="1"/>
        <end position="21"/>
    </location>
</feature>
<feature type="coiled-coil region" evidence="1">
    <location>
        <begin position="291"/>
        <end position="328"/>
    </location>
</feature>
<name>A0AA87YU29_FICCA</name>
<evidence type="ECO:0000313" key="3">
    <source>
        <dbReference type="EMBL" id="GMN22082.1"/>
    </source>
</evidence>
<accession>A0AA87YU29</accession>
<keyword evidence="1" id="KW-0175">Coiled coil</keyword>
<gene>
    <name evidence="3" type="ORF">TIFTF001_048961</name>
</gene>
<organism evidence="3 4">
    <name type="scientific">Ficus carica</name>
    <name type="common">Common fig</name>
    <dbReference type="NCBI Taxonomy" id="3494"/>
    <lineage>
        <taxon>Eukaryota</taxon>
        <taxon>Viridiplantae</taxon>
        <taxon>Streptophyta</taxon>
        <taxon>Embryophyta</taxon>
        <taxon>Tracheophyta</taxon>
        <taxon>Spermatophyta</taxon>
        <taxon>Magnoliopsida</taxon>
        <taxon>eudicotyledons</taxon>
        <taxon>Gunneridae</taxon>
        <taxon>Pentapetalae</taxon>
        <taxon>rosids</taxon>
        <taxon>fabids</taxon>
        <taxon>Rosales</taxon>
        <taxon>Moraceae</taxon>
        <taxon>Ficeae</taxon>
        <taxon>Ficus</taxon>
    </lineage>
</organism>
<proteinExistence type="predicted"/>
<protein>
    <submittedName>
        <fullName evidence="3">Uncharacterized protein</fullName>
    </submittedName>
</protein>
<comment type="caution">
    <text evidence="3">The sequence shown here is derived from an EMBL/GenBank/DDBJ whole genome shotgun (WGS) entry which is preliminary data.</text>
</comment>
<dbReference type="EMBL" id="BTGU01006657">
    <property type="protein sequence ID" value="GMN22082.1"/>
    <property type="molecule type" value="Genomic_DNA"/>
</dbReference>
<keyword evidence="4" id="KW-1185">Reference proteome</keyword>
<reference evidence="3" key="1">
    <citation type="submission" date="2023-07" db="EMBL/GenBank/DDBJ databases">
        <title>draft genome sequence of fig (Ficus carica).</title>
        <authorList>
            <person name="Takahashi T."/>
            <person name="Nishimura K."/>
        </authorList>
    </citation>
    <scope>NUCLEOTIDE SEQUENCE</scope>
</reference>
<dbReference type="Proteomes" id="UP001187192">
    <property type="component" value="Unassembled WGS sequence"/>
</dbReference>
<evidence type="ECO:0000256" key="2">
    <source>
        <dbReference type="SAM" id="MobiDB-lite"/>
    </source>
</evidence>
<dbReference type="AlphaFoldDB" id="A0AA87YU29"/>
<sequence>MDNPDPLSTPVGHGPRIEEIGVESKDHDDILDLSTIEEIVRAEAELEKSLQVSRLPSQAVRRRQVEFMGQISACEYATVAGTPKNGGWLGRLAFPPKTGCLTVPQAKPFFCSVFPSFDPISVPKDMDAFNSANINDQPHHTPMNAEPDSSLQIPSQDSQSGILLELSSIQNIPGMHRGRDYTGQISKALAELGSHVQNQLLAMLESTEPHNHRSMTEAANKTFSVLSSLSIDYRSFSEHVRKFISCASSLAEMEESVMAEQSTEEIMEWYDNERANVDEISTMQAETKDAVTASEQQLKSLGEEASRLKEMLLQIEDQSRHCKKENAELKIQLTKISEDMLESGKKLQEAEVAKKLHEEREREKNAAKESLERARIQLGHSKGRALLKATLLTFLLNGVGPDCVGNAGLQCGSFLSNLVVRYKATKLSHCHIRWLPFLNLQAFCRSWIRLEFNMGVGAQVTLVGRIPSGPSGGTRVLILVLAQMVSTVSVRLRGGGRHRDLNKDDVAGAAWADHPKEGSVVGREVLPGSVPWVPIVVCSRSLKES</sequence>
<evidence type="ECO:0000313" key="4">
    <source>
        <dbReference type="Proteomes" id="UP001187192"/>
    </source>
</evidence>
<evidence type="ECO:0000256" key="1">
    <source>
        <dbReference type="SAM" id="Coils"/>
    </source>
</evidence>